<dbReference type="GO" id="GO:0045892">
    <property type="term" value="P:negative regulation of DNA-templated transcription"/>
    <property type="evidence" value="ECO:0007669"/>
    <property type="project" value="TreeGrafter"/>
</dbReference>
<dbReference type="GO" id="GO:0046872">
    <property type="term" value="F:metal ion binding"/>
    <property type="evidence" value="ECO:0007669"/>
    <property type="project" value="UniProtKB-KW"/>
</dbReference>
<dbReference type="KEGG" id="mflu:HZU40_07405"/>
<evidence type="ECO:0000256" key="6">
    <source>
        <dbReference type="ARBA" id="ARBA00023014"/>
    </source>
</evidence>
<dbReference type="InterPro" id="IPR034768">
    <property type="entry name" value="4FE4S_WBL"/>
</dbReference>
<dbReference type="GO" id="GO:0051539">
    <property type="term" value="F:4 iron, 4 sulfur cluster binding"/>
    <property type="evidence" value="ECO:0007669"/>
    <property type="project" value="UniProtKB-UniRule"/>
</dbReference>
<comment type="PTM">
    <text evidence="11">Upon Fe-S cluster removal intramolecular disulfide bonds are formed.</text>
</comment>
<evidence type="ECO:0000256" key="2">
    <source>
        <dbReference type="ARBA" id="ARBA00006597"/>
    </source>
</evidence>
<proteinExistence type="inferred from homology"/>
<comment type="PTM">
    <text evidence="11">The Fe-S cluster can be nitrosylated by nitric oxide (NO).</text>
</comment>
<keyword evidence="8 11" id="KW-0238">DNA-binding</keyword>
<feature type="compositionally biased region" description="Basic and acidic residues" evidence="12">
    <location>
        <begin position="8"/>
        <end position="41"/>
    </location>
</feature>
<dbReference type="Proteomes" id="UP000515498">
    <property type="component" value="Chromosome"/>
</dbReference>
<feature type="binding site" evidence="11">
    <location>
        <position position="54"/>
    </location>
    <ligand>
        <name>[4Fe-4S] cluster</name>
        <dbReference type="ChEBI" id="CHEBI:49883"/>
    </ligand>
</feature>
<keyword evidence="3 11" id="KW-0004">4Fe-4S</keyword>
<name>A0A7G8PID8_9MYCO</name>
<evidence type="ECO:0000256" key="5">
    <source>
        <dbReference type="ARBA" id="ARBA00023004"/>
    </source>
</evidence>
<keyword evidence="7 11" id="KW-0805">Transcription regulation</keyword>
<comment type="similarity">
    <text evidence="2 11">Belongs to the WhiB family.</text>
</comment>
<keyword evidence="6 11" id="KW-0411">Iron-sulfur</keyword>
<protein>
    <recommendedName>
        <fullName evidence="11">Transcriptional regulator WhiB</fullName>
    </recommendedName>
</protein>
<dbReference type="GO" id="GO:0047134">
    <property type="term" value="F:protein-disulfide reductase [NAD(P)H] activity"/>
    <property type="evidence" value="ECO:0007669"/>
    <property type="project" value="TreeGrafter"/>
</dbReference>
<evidence type="ECO:0000256" key="9">
    <source>
        <dbReference type="ARBA" id="ARBA00023157"/>
    </source>
</evidence>
<evidence type="ECO:0000256" key="10">
    <source>
        <dbReference type="ARBA" id="ARBA00023163"/>
    </source>
</evidence>
<dbReference type="PROSITE" id="PS51674">
    <property type="entry name" value="4FE4S_WBL"/>
    <property type="match status" value="1"/>
</dbReference>
<accession>A0A7G8PID8</accession>
<dbReference type="GO" id="GO:0035731">
    <property type="term" value="F:dinitrosyl-iron complex binding"/>
    <property type="evidence" value="ECO:0007669"/>
    <property type="project" value="UniProtKB-UniRule"/>
</dbReference>
<dbReference type="GO" id="GO:0045454">
    <property type="term" value="P:cell redox homeostasis"/>
    <property type="evidence" value="ECO:0007669"/>
    <property type="project" value="TreeGrafter"/>
</dbReference>
<feature type="binding site" evidence="11">
    <location>
        <position position="57"/>
    </location>
    <ligand>
        <name>[4Fe-4S] cluster</name>
        <dbReference type="ChEBI" id="CHEBI:49883"/>
    </ligand>
</feature>
<dbReference type="GO" id="GO:0005737">
    <property type="term" value="C:cytoplasm"/>
    <property type="evidence" value="ECO:0007669"/>
    <property type="project" value="UniProtKB-SubCell"/>
</dbReference>
<dbReference type="HAMAP" id="MF_01479">
    <property type="entry name" value="WhiB"/>
    <property type="match status" value="1"/>
</dbReference>
<evidence type="ECO:0000256" key="4">
    <source>
        <dbReference type="ARBA" id="ARBA00022723"/>
    </source>
</evidence>
<keyword evidence="5 11" id="KW-0408">Iron</keyword>
<sequence length="98" mass="11225">MSGSQWADGRDRSGTGDWRNRARCRDSDPDLFFHPDGERSQSRRRRLALAREICATCPVKWECAGFALDNGEDFGIWGGMSETDRAMLFLIQDERRPT</sequence>
<comment type="cofactor">
    <cofactor evidence="11">
        <name>[4Fe-4S] cluster</name>
        <dbReference type="ChEBI" id="CHEBI:49883"/>
    </cofactor>
    <text evidence="11">Binds 1 [4Fe-4S] cluster per subunit. Following nitrosylation of the [4Fe-4S] cluster binds 1 [4Fe-8(NO)] cluster per subunit.</text>
</comment>
<feature type="region of interest" description="Disordered" evidence="12">
    <location>
        <begin position="1"/>
        <end position="42"/>
    </location>
</feature>
<evidence type="ECO:0000256" key="12">
    <source>
        <dbReference type="SAM" id="MobiDB-lite"/>
    </source>
</evidence>
<comment type="function">
    <text evidence="11">Acts as a transcriptional regulator. Probably redox-responsive. The apo- but not holo-form probably binds DNA.</text>
</comment>
<keyword evidence="10 11" id="KW-0804">Transcription</keyword>
<dbReference type="Pfam" id="PF02467">
    <property type="entry name" value="Whib"/>
    <property type="match status" value="1"/>
</dbReference>
<gene>
    <name evidence="11" type="primary">whiB</name>
    <name evidence="14" type="ORF">HZU40_07405</name>
</gene>
<comment type="subcellular location">
    <subcellularLocation>
        <location evidence="1 11">Cytoplasm</location>
    </subcellularLocation>
</comment>
<evidence type="ECO:0000256" key="7">
    <source>
        <dbReference type="ARBA" id="ARBA00023015"/>
    </source>
</evidence>
<dbReference type="EMBL" id="CP059894">
    <property type="protein sequence ID" value="QNJ94104.1"/>
    <property type="molecule type" value="Genomic_DNA"/>
</dbReference>
<dbReference type="AlphaFoldDB" id="A0A7G8PID8"/>
<feature type="domain" description="4Fe-4S Wbl-type" evidence="13">
    <location>
        <begin position="23"/>
        <end position="87"/>
    </location>
</feature>
<keyword evidence="9 11" id="KW-1015">Disulfide bond</keyword>
<feature type="binding site" evidence="11">
    <location>
        <position position="24"/>
    </location>
    <ligand>
        <name>[4Fe-4S] cluster</name>
        <dbReference type="ChEBI" id="CHEBI:49883"/>
    </ligand>
</feature>
<dbReference type="InterPro" id="IPR003482">
    <property type="entry name" value="Whib"/>
</dbReference>
<evidence type="ECO:0000256" key="8">
    <source>
        <dbReference type="ARBA" id="ARBA00023125"/>
    </source>
</evidence>
<feature type="binding site" evidence="11">
    <location>
        <position position="63"/>
    </location>
    <ligand>
        <name>[4Fe-4S] cluster</name>
        <dbReference type="ChEBI" id="CHEBI:49883"/>
    </ligand>
</feature>
<evidence type="ECO:0000256" key="3">
    <source>
        <dbReference type="ARBA" id="ARBA00022485"/>
    </source>
</evidence>
<keyword evidence="4 11" id="KW-0479">Metal-binding</keyword>
<dbReference type="GO" id="GO:0003677">
    <property type="term" value="F:DNA binding"/>
    <property type="evidence" value="ECO:0007669"/>
    <property type="project" value="UniProtKB-UniRule"/>
</dbReference>
<keyword evidence="11" id="KW-0963">Cytoplasm</keyword>
<reference evidence="14 15" key="1">
    <citation type="submission" date="2020-07" db="EMBL/GenBank/DDBJ databases">
        <title>Draft genome sequence of four isobutane-metabolizing strains capable of cometabolically degrading diverse ether contaminants.</title>
        <authorList>
            <person name="Chen W."/>
            <person name="Faulkner N."/>
            <person name="Smith C."/>
            <person name="Hyman M."/>
        </authorList>
    </citation>
    <scope>NUCLEOTIDE SEQUENCE [LARGE SCALE GENOMIC DNA]</scope>
    <source>
        <strain evidence="14 15">2A</strain>
    </source>
</reference>
<dbReference type="PANTHER" id="PTHR38839">
    <property type="entry name" value="TRANSCRIPTIONAL REGULATOR WHID-RELATED"/>
    <property type="match status" value="1"/>
</dbReference>
<organism evidence="14 15">
    <name type="scientific">Mycolicibacterium fluoranthenivorans</name>
    <dbReference type="NCBI Taxonomy" id="258505"/>
    <lineage>
        <taxon>Bacteria</taxon>
        <taxon>Bacillati</taxon>
        <taxon>Actinomycetota</taxon>
        <taxon>Actinomycetes</taxon>
        <taxon>Mycobacteriales</taxon>
        <taxon>Mycobacteriaceae</taxon>
        <taxon>Mycolicibacterium</taxon>
    </lineage>
</organism>
<evidence type="ECO:0000256" key="11">
    <source>
        <dbReference type="HAMAP-Rule" id="MF_01479"/>
    </source>
</evidence>
<dbReference type="RefSeq" id="WP_187098039.1">
    <property type="nucleotide sequence ID" value="NZ_CP059894.1"/>
</dbReference>
<evidence type="ECO:0000256" key="1">
    <source>
        <dbReference type="ARBA" id="ARBA00004496"/>
    </source>
</evidence>
<evidence type="ECO:0000259" key="13">
    <source>
        <dbReference type="PROSITE" id="PS51674"/>
    </source>
</evidence>
<evidence type="ECO:0000313" key="14">
    <source>
        <dbReference type="EMBL" id="QNJ94104.1"/>
    </source>
</evidence>
<evidence type="ECO:0000313" key="15">
    <source>
        <dbReference type="Proteomes" id="UP000515498"/>
    </source>
</evidence>